<dbReference type="Proteomes" id="UP000006556">
    <property type="component" value="Chromosome"/>
</dbReference>
<dbReference type="CDD" id="cd07377">
    <property type="entry name" value="WHTH_GntR"/>
    <property type="match status" value="1"/>
</dbReference>
<dbReference type="InterPro" id="IPR036390">
    <property type="entry name" value="WH_DNA-bd_sf"/>
</dbReference>
<dbReference type="eggNOG" id="COG2186">
    <property type="taxonomic scope" value="Bacteria"/>
</dbReference>
<keyword evidence="3" id="KW-0804">Transcription</keyword>
<keyword evidence="2" id="KW-0238">DNA-binding</keyword>
<dbReference type="InterPro" id="IPR011711">
    <property type="entry name" value="GntR_C"/>
</dbReference>
<name>A5D029_PELTS</name>
<evidence type="ECO:0000256" key="3">
    <source>
        <dbReference type="ARBA" id="ARBA00023163"/>
    </source>
</evidence>
<dbReference type="PANTHER" id="PTHR43537:SF5">
    <property type="entry name" value="UXU OPERON TRANSCRIPTIONAL REGULATOR"/>
    <property type="match status" value="1"/>
</dbReference>
<feature type="domain" description="HTH gntR-type" evidence="4">
    <location>
        <begin position="9"/>
        <end position="77"/>
    </location>
</feature>
<organism evidence="5 6">
    <name type="scientific">Pelotomaculum thermopropionicum (strain DSM 13744 / JCM 10971 / SI)</name>
    <dbReference type="NCBI Taxonomy" id="370438"/>
    <lineage>
        <taxon>Bacteria</taxon>
        <taxon>Bacillati</taxon>
        <taxon>Bacillota</taxon>
        <taxon>Clostridia</taxon>
        <taxon>Eubacteriales</taxon>
        <taxon>Desulfotomaculaceae</taxon>
        <taxon>Pelotomaculum</taxon>
    </lineage>
</organism>
<dbReference type="HOGENOM" id="CLU_017584_9_3_9"/>
<dbReference type="GO" id="GO:0003700">
    <property type="term" value="F:DNA-binding transcription factor activity"/>
    <property type="evidence" value="ECO:0007669"/>
    <property type="project" value="InterPro"/>
</dbReference>
<proteinExistence type="predicted"/>
<dbReference type="GO" id="GO:0003677">
    <property type="term" value="F:DNA binding"/>
    <property type="evidence" value="ECO:0007669"/>
    <property type="project" value="UniProtKB-KW"/>
</dbReference>
<dbReference type="InterPro" id="IPR008920">
    <property type="entry name" value="TF_FadR/GntR_C"/>
</dbReference>
<dbReference type="InterPro" id="IPR000524">
    <property type="entry name" value="Tscrpt_reg_HTH_GntR"/>
</dbReference>
<evidence type="ECO:0000313" key="6">
    <source>
        <dbReference type="Proteomes" id="UP000006556"/>
    </source>
</evidence>
<dbReference type="Pfam" id="PF07729">
    <property type="entry name" value="FCD"/>
    <property type="match status" value="1"/>
</dbReference>
<dbReference type="KEGG" id="pth:PTH_2232"/>
<evidence type="ECO:0000256" key="1">
    <source>
        <dbReference type="ARBA" id="ARBA00023015"/>
    </source>
</evidence>
<dbReference type="Gene3D" id="1.20.120.530">
    <property type="entry name" value="GntR ligand-binding domain-like"/>
    <property type="match status" value="1"/>
</dbReference>
<dbReference type="PROSITE" id="PS50949">
    <property type="entry name" value="HTH_GNTR"/>
    <property type="match status" value="1"/>
</dbReference>
<dbReference type="InterPro" id="IPR036388">
    <property type="entry name" value="WH-like_DNA-bd_sf"/>
</dbReference>
<dbReference type="Pfam" id="PF00392">
    <property type="entry name" value="GntR"/>
    <property type="match status" value="1"/>
</dbReference>
<protein>
    <submittedName>
        <fullName evidence="5">Transcriptional regulator</fullName>
    </submittedName>
</protein>
<dbReference type="AlphaFoldDB" id="A5D029"/>
<dbReference type="PRINTS" id="PR00035">
    <property type="entry name" value="HTHGNTR"/>
</dbReference>
<evidence type="ECO:0000256" key="2">
    <source>
        <dbReference type="ARBA" id="ARBA00023125"/>
    </source>
</evidence>
<dbReference type="SUPFAM" id="SSF48008">
    <property type="entry name" value="GntR ligand-binding domain-like"/>
    <property type="match status" value="1"/>
</dbReference>
<dbReference type="SUPFAM" id="SSF46785">
    <property type="entry name" value="Winged helix' DNA-binding domain"/>
    <property type="match status" value="1"/>
</dbReference>
<evidence type="ECO:0000313" key="5">
    <source>
        <dbReference type="EMBL" id="BAF60413.1"/>
    </source>
</evidence>
<gene>
    <name evidence="5" type="primary">FadR</name>
    <name evidence="5" type="ordered locus">PTH_2232</name>
</gene>
<dbReference type="SMART" id="SM00345">
    <property type="entry name" value="HTH_GNTR"/>
    <property type="match status" value="1"/>
</dbReference>
<dbReference type="PANTHER" id="PTHR43537">
    <property type="entry name" value="TRANSCRIPTIONAL REGULATOR, GNTR FAMILY"/>
    <property type="match status" value="1"/>
</dbReference>
<reference evidence="6" key="1">
    <citation type="journal article" date="2008" name="Genome Res.">
        <title>The genome of Pelotomaculum thermopropionicum reveals niche-associated evolution in anaerobic microbiota.</title>
        <authorList>
            <person name="Kosaka T."/>
            <person name="Kato S."/>
            <person name="Shimoyama T."/>
            <person name="Ishii S."/>
            <person name="Abe T."/>
            <person name="Watanabe K."/>
        </authorList>
    </citation>
    <scope>NUCLEOTIDE SEQUENCE [LARGE SCALE GENOMIC DNA]</scope>
    <source>
        <strain evidence="6">DSM 13744 / JCM 10971 / SI</strain>
    </source>
</reference>
<keyword evidence="6" id="KW-1185">Reference proteome</keyword>
<accession>A5D029</accession>
<evidence type="ECO:0000259" key="4">
    <source>
        <dbReference type="PROSITE" id="PS50949"/>
    </source>
</evidence>
<dbReference type="SMART" id="SM00895">
    <property type="entry name" value="FCD"/>
    <property type="match status" value="1"/>
</dbReference>
<dbReference type="EMBL" id="AP009389">
    <property type="protein sequence ID" value="BAF60413.1"/>
    <property type="molecule type" value="Genomic_DNA"/>
</dbReference>
<dbReference type="Gene3D" id="1.10.10.10">
    <property type="entry name" value="Winged helix-like DNA-binding domain superfamily/Winged helix DNA-binding domain"/>
    <property type="match status" value="1"/>
</dbReference>
<sequence length="234" mass="26662">MELQPIKTKRIYETIVEQIKNLIVSGNLKPGDKLPSEKELAEILQVSRTSVREALCALDMVGILEVRPGGGAFVRQFNPHDILESLSFALILQKEKIRDIMEVRRGLEIEAAGLAAERATEENLAKMEEALRQMEADQAMGAPGDESDLKFHYGVVEAARNPLLLRVMNTIYDTMNQTLRITRNLWLTSSTPQRLLEEHRQIYQAIKSKNGRKARKIMSLHIQKVLKELERIYS</sequence>
<keyword evidence="1" id="KW-0805">Transcription regulation</keyword>
<dbReference type="STRING" id="370438.PTH_2232"/>